<evidence type="ECO:0000313" key="6">
    <source>
        <dbReference type="Proteomes" id="UP000031866"/>
    </source>
</evidence>
<dbReference type="Proteomes" id="UP000031866">
    <property type="component" value="Chromosome"/>
</dbReference>
<dbReference type="InterPro" id="IPR009057">
    <property type="entry name" value="Homeodomain-like_sf"/>
</dbReference>
<evidence type="ECO:0000259" key="4">
    <source>
        <dbReference type="PROSITE" id="PS01124"/>
    </source>
</evidence>
<name>A0A0B5QBE3_CLOBE</name>
<accession>A0A0B5QBE3</accession>
<organism evidence="5 6">
    <name type="scientific">Clostridium beijerinckii</name>
    <name type="common">Clostridium MP</name>
    <dbReference type="NCBI Taxonomy" id="1520"/>
    <lineage>
        <taxon>Bacteria</taxon>
        <taxon>Bacillati</taxon>
        <taxon>Bacillota</taxon>
        <taxon>Clostridia</taxon>
        <taxon>Eubacteriales</taxon>
        <taxon>Clostridiaceae</taxon>
        <taxon>Clostridium</taxon>
    </lineage>
</organism>
<keyword evidence="2" id="KW-0238">DNA-binding</keyword>
<dbReference type="GO" id="GO:0003700">
    <property type="term" value="F:DNA-binding transcription factor activity"/>
    <property type="evidence" value="ECO:0007669"/>
    <property type="project" value="InterPro"/>
</dbReference>
<evidence type="ECO:0000256" key="1">
    <source>
        <dbReference type="ARBA" id="ARBA00023015"/>
    </source>
</evidence>
<gene>
    <name evidence="5" type="ORF">LF65_01640</name>
</gene>
<dbReference type="Gene3D" id="1.10.10.60">
    <property type="entry name" value="Homeodomain-like"/>
    <property type="match status" value="2"/>
</dbReference>
<protein>
    <recommendedName>
        <fullName evidence="4">HTH araC/xylS-type domain-containing protein</fullName>
    </recommendedName>
</protein>
<dbReference type="RefSeq" id="WP_041895511.1">
    <property type="nucleotide sequence ID" value="NZ_CP010086.2"/>
</dbReference>
<keyword evidence="1" id="KW-0805">Transcription regulation</keyword>
<dbReference type="PANTHER" id="PTHR43280">
    <property type="entry name" value="ARAC-FAMILY TRANSCRIPTIONAL REGULATOR"/>
    <property type="match status" value="1"/>
</dbReference>
<dbReference type="InterPro" id="IPR018060">
    <property type="entry name" value="HTH_AraC"/>
</dbReference>
<evidence type="ECO:0000313" key="5">
    <source>
        <dbReference type="EMBL" id="AJG98245.1"/>
    </source>
</evidence>
<evidence type="ECO:0000256" key="3">
    <source>
        <dbReference type="ARBA" id="ARBA00023163"/>
    </source>
</evidence>
<sequence length="240" mass="28121">MSFSEDLFKELSIRSEYEPDYSEKSTNLRIFLENAILSGNIKMIQKIDSDREQIKDLKLIFDEDLSIVKLYIASTITSFVSISIKNGLPKDVAEIAKKRYYAKIANCNNKEDLVHHYLKIVEELIEAMNRYSIKNYSLVVKMAIEYIHNNKFKFIYANDVSNAIKTNRCYLSKRFKDEVGQTITDYIHRVKMELAIELIESNIYKFNEISELLGYANYSYFSKVFKKFHSKTPNSYIKGI</sequence>
<dbReference type="SMART" id="SM00342">
    <property type="entry name" value="HTH_ARAC"/>
    <property type="match status" value="1"/>
</dbReference>
<proteinExistence type="predicted"/>
<dbReference type="AlphaFoldDB" id="A0A0B5QBE3"/>
<dbReference type="SUPFAM" id="SSF46689">
    <property type="entry name" value="Homeodomain-like"/>
    <property type="match status" value="1"/>
</dbReference>
<dbReference type="KEGG" id="cbei:LF65_01640"/>
<dbReference type="EMBL" id="CP010086">
    <property type="protein sequence ID" value="AJG98245.1"/>
    <property type="molecule type" value="Genomic_DNA"/>
</dbReference>
<feature type="domain" description="HTH araC/xylS-type" evidence="4">
    <location>
        <begin position="141"/>
        <end position="239"/>
    </location>
</feature>
<dbReference type="PROSITE" id="PS00041">
    <property type="entry name" value="HTH_ARAC_FAMILY_1"/>
    <property type="match status" value="1"/>
</dbReference>
<evidence type="ECO:0000256" key="2">
    <source>
        <dbReference type="ARBA" id="ARBA00023125"/>
    </source>
</evidence>
<dbReference type="Pfam" id="PF12833">
    <property type="entry name" value="HTH_18"/>
    <property type="match status" value="1"/>
</dbReference>
<reference evidence="6" key="1">
    <citation type="submission" date="2014-12" db="EMBL/GenBank/DDBJ databases">
        <title>Genome sequence of Clostridium beijerinckii strain 59B.</title>
        <authorList>
            <person name="Little G.T."/>
            <person name="Minton N.P."/>
        </authorList>
    </citation>
    <scope>NUCLEOTIDE SEQUENCE [LARGE SCALE GENOMIC DNA]</scope>
    <source>
        <strain evidence="6">59B</strain>
    </source>
</reference>
<keyword evidence="3" id="KW-0804">Transcription</keyword>
<dbReference type="STRING" id="1520.LF65_01640"/>
<dbReference type="OrthoDB" id="1934152at2"/>
<dbReference type="PANTHER" id="PTHR43280:SF2">
    <property type="entry name" value="HTH-TYPE TRANSCRIPTIONAL REGULATOR EXSA"/>
    <property type="match status" value="1"/>
</dbReference>
<dbReference type="GO" id="GO:0043565">
    <property type="term" value="F:sequence-specific DNA binding"/>
    <property type="evidence" value="ECO:0007669"/>
    <property type="project" value="InterPro"/>
</dbReference>
<dbReference type="InterPro" id="IPR018062">
    <property type="entry name" value="HTH_AraC-typ_CS"/>
</dbReference>
<dbReference type="PROSITE" id="PS01124">
    <property type="entry name" value="HTH_ARAC_FAMILY_2"/>
    <property type="match status" value="1"/>
</dbReference>